<dbReference type="GO" id="GO:0060320">
    <property type="term" value="P:rejection of self pollen"/>
    <property type="evidence" value="ECO:0007669"/>
    <property type="project" value="UniProtKB-KW"/>
</dbReference>
<evidence type="ECO:0000256" key="1">
    <source>
        <dbReference type="ARBA" id="ARBA00004613"/>
    </source>
</evidence>
<reference evidence="8 9" key="1">
    <citation type="submission" date="2024-04" db="EMBL/GenBank/DDBJ databases">
        <authorList>
            <person name="Fracassetti M."/>
        </authorList>
    </citation>
    <scope>NUCLEOTIDE SEQUENCE [LARGE SCALE GENOMIC DNA]</scope>
</reference>
<dbReference type="AlphaFoldDB" id="A0AAV2F2B4"/>
<comment type="similarity">
    <text evidence="2 6">Belongs to the plant self-incompatibility (S1) protein family.</text>
</comment>
<evidence type="ECO:0000256" key="7">
    <source>
        <dbReference type="SAM" id="Phobius"/>
    </source>
</evidence>
<keyword evidence="9" id="KW-1185">Reference proteome</keyword>
<feature type="transmembrane region" description="Helical" evidence="7">
    <location>
        <begin position="12"/>
        <end position="30"/>
    </location>
</feature>
<keyword evidence="3 6" id="KW-0713">Self-incompatibility</keyword>
<evidence type="ECO:0000313" key="8">
    <source>
        <dbReference type="EMBL" id="CAL1392355.1"/>
    </source>
</evidence>
<evidence type="ECO:0000256" key="2">
    <source>
        <dbReference type="ARBA" id="ARBA00005581"/>
    </source>
</evidence>
<keyword evidence="4 6" id="KW-0964">Secreted</keyword>
<dbReference type="Proteomes" id="UP001497516">
    <property type="component" value="Chromosome 6"/>
</dbReference>
<name>A0AAV2F2B4_9ROSI</name>
<accession>A0AAV2F2B4</accession>
<dbReference type="PANTHER" id="PTHR31232:SF18">
    <property type="entry name" value="S-PROTEIN HOMOLOG"/>
    <property type="match status" value="1"/>
</dbReference>
<evidence type="ECO:0000256" key="5">
    <source>
        <dbReference type="ARBA" id="ARBA00022729"/>
    </source>
</evidence>
<protein>
    <recommendedName>
        <fullName evidence="6">S-protein homolog</fullName>
    </recommendedName>
</protein>
<dbReference type="Pfam" id="PF05938">
    <property type="entry name" value="Self-incomp_S1"/>
    <property type="match status" value="1"/>
</dbReference>
<dbReference type="EMBL" id="OZ034819">
    <property type="protein sequence ID" value="CAL1392355.1"/>
    <property type="molecule type" value="Genomic_DNA"/>
</dbReference>
<gene>
    <name evidence="8" type="ORF">LTRI10_LOCUS33010</name>
</gene>
<keyword evidence="7" id="KW-0472">Membrane</keyword>
<dbReference type="InterPro" id="IPR010264">
    <property type="entry name" value="Self-incomp_S1"/>
</dbReference>
<keyword evidence="5" id="KW-0732">Signal</keyword>
<evidence type="ECO:0000256" key="6">
    <source>
        <dbReference type="RuleBase" id="RU367044"/>
    </source>
</evidence>
<sequence length="107" mass="11549">MDELGVVNRKVQLAAVGLATTIIIMIIIMAPPSSATTTHITNKLSSGVLTAHCGSKKDDLGNHTLAIDEGFGWSFGETFGTLFWCDLQSEGYGLHFDAYDGGHPYRF</sequence>
<comment type="subcellular location">
    <subcellularLocation>
        <location evidence="1 6">Secreted</location>
    </subcellularLocation>
</comment>
<evidence type="ECO:0000256" key="3">
    <source>
        <dbReference type="ARBA" id="ARBA00022471"/>
    </source>
</evidence>
<evidence type="ECO:0000256" key="4">
    <source>
        <dbReference type="ARBA" id="ARBA00022525"/>
    </source>
</evidence>
<evidence type="ECO:0000313" key="9">
    <source>
        <dbReference type="Proteomes" id="UP001497516"/>
    </source>
</evidence>
<keyword evidence="7" id="KW-1133">Transmembrane helix</keyword>
<keyword evidence="7" id="KW-0812">Transmembrane</keyword>
<proteinExistence type="inferred from homology"/>
<organism evidence="8 9">
    <name type="scientific">Linum trigynum</name>
    <dbReference type="NCBI Taxonomy" id="586398"/>
    <lineage>
        <taxon>Eukaryota</taxon>
        <taxon>Viridiplantae</taxon>
        <taxon>Streptophyta</taxon>
        <taxon>Embryophyta</taxon>
        <taxon>Tracheophyta</taxon>
        <taxon>Spermatophyta</taxon>
        <taxon>Magnoliopsida</taxon>
        <taxon>eudicotyledons</taxon>
        <taxon>Gunneridae</taxon>
        <taxon>Pentapetalae</taxon>
        <taxon>rosids</taxon>
        <taxon>fabids</taxon>
        <taxon>Malpighiales</taxon>
        <taxon>Linaceae</taxon>
        <taxon>Linum</taxon>
    </lineage>
</organism>
<dbReference type="PANTHER" id="PTHR31232">
    <property type="match status" value="1"/>
</dbReference>
<dbReference type="GO" id="GO:0005576">
    <property type="term" value="C:extracellular region"/>
    <property type="evidence" value="ECO:0007669"/>
    <property type="project" value="UniProtKB-SubCell"/>
</dbReference>